<evidence type="ECO:0000313" key="1">
    <source>
        <dbReference type="EMBL" id="KAJ8893735.1"/>
    </source>
</evidence>
<organism evidence="1 2">
    <name type="scientific">Dryococelus australis</name>
    <dbReference type="NCBI Taxonomy" id="614101"/>
    <lineage>
        <taxon>Eukaryota</taxon>
        <taxon>Metazoa</taxon>
        <taxon>Ecdysozoa</taxon>
        <taxon>Arthropoda</taxon>
        <taxon>Hexapoda</taxon>
        <taxon>Insecta</taxon>
        <taxon>Pterygota</taxon>
        <taxon>Neoptera</taxon>
        <taxon>Polyneoptera</taxon>
        <taxon>Phasmatodea</taxon>
        <taxon>Verophasmatodea</taxon>
        <taxon>Anareolatae</taxon>
        <taxon>Phasmatidae</taxon>
        <taxon>Eurycanthinae</taxon>
        <taxon>Dryococelus</taxon>
    </lineage>
</organism>
<dbReference type="Proteomes" id="UP001159363">
    <property type="component" value="Chromosome 2"/>
</dbReference>
<gene>
    <name evidence="1" type="ORF">PR048_006335</name>
</gene>
<reference evidence="1 2" key="1">
    <citation type="submission" date="2023-02" db="EMBL/GenBank/DDBJ databases">
        <title>LHISI_Scaffold_Assembly.</title>
        <authorList>
            <person name="Stuart O.P."/>
            <person name="Cleave R."/>
            <person name="Magrath M.J.L."/>
            <person name="Mikheyev A.S."/>
        </authorList>
    </citation>
    <scope>NUCLEOTIDE SEQUENCE [LARGE SCALE GENOMIC DNA]</scope>
    <source>
        <strain evidence="1">Daus_M_001</strain>
        <tissue evidence="1">Leg muscle</tissue>
    </source>
</reference>
<protein>
    <submittedName>
        <fullName evidence="1">Uncharacterized protein</fullName>
    </submittedName>
</protein>
<accession>A0ABQ9IAP5</accession>
<keyword evidence="2" id="KW-1185">Reference proteome</keyword>
<proteinExistence type="predicted"/>
<sequence>MNFVPGPYSCNKTICNTSKSFVWKNANLDSFWLKHLSFVPYSEDLGFLCENNFNIFSWKCKCGTRFLHQLSVFTVDA</sequence>
<dbReference type="EMBL" id="JARBHB010000002">
    <property type="protein sequence ID" value="KAJ8893735.1"/>
    <property type="molecule type" value="Genomic_DNA"/>
</dbReference>
<evidence type="ECO:0000313" key="2">
    <source>
        <dbReference type="Proteomes" id="UP001159363"/>
    </source>
</evidence>
<name>A0ABQ9IAP5_9NEOP</name>
<comment type="caution">
    <text evidence="1">The sequence shown here is derived from an EMBL/GenBank/DDBJ whole genome shotgun (WGS) entry which is preliminary data.</text>
</comment>